<gene>
    <name evidence="2" type="ORF">EXIGLDRAFT_24530</name>
</gene>
<accession>A0A165R299</accession>
<dbReference type="Proteomes" id="UP000077266">
    <property type="component" value="Unassembled WGS sequence"/>
</dbReference>
<feature type="region of interest" description="Disordered" evidence="1">
    <location>
        <begin position="86"/>
        <end position="197"/>
    </location>
</feature>
<organism evidence="2 3">
    <name type="scientific">Exidia glandulosa HHB12029</name>
    <dbReference type="NCBI Taxonomy" id="1314781"/>
    <lineage>
        <taxon>Eukaryota</taxon>
        <taxon>Fungi</taxon>
        <taxon>Dikarya</taxon>
        <taxon>Basidiomycota</taxon>
        <taxon>Agaricomycotina</taxon>
        <taxon>Agaricomycetes</taxon>
        <taxon>Auriculariales</taxon>
        <taxon>Exidiaceae</taxon>
        <taxon>Exidia</taxon>
    </lineage>
</organism>
<sequence length="335" mass="35880">MRVSSPEAHIPAVPTGTKRSPPSLPSLPTREDSKLAAELESALAGDEDADGEADDDFDLVEVQPAASQGAAYDAYDDEEDFASLALPAPGKGKGVARANAATAKAKSKAKAPPRGKKRARDVDDDFEAVPIPAPVPARAPKRRKSSPVPPPPPPSAPQRRISQTHPSTAQRPEDLLVPPPRPEPHYTSSEDEADMFEEVIPELNGHVNGNGNGHVEDVNGQLEDTELVEVIDDMEEVGVDEYDFLAQELEAEMEADPEADVFGDVVEEYEDQEQEQEVYDDGYVEYDGEQGHVNGNGHMNGNGNGHGAPISMNDYANANGGAFLLPLHVAKLTDI</sequence>
<dbReference type="AlphaFoldDB" id="A0A165R299"/>
<reference evidence="2 3" key="1">
    <citation type="journal article" date="2016" name="Mol. Biol. Evol.">
        <title>Comparative Genomics of Early-Diverging Mushroom-Forming Fungi Provides Insights into the Origins of Lignocellulose Decay Capabilities.</title>
        <authorList>
            <person name="Nagy L.G."/>
            <person name="Riley R."/>
            <person name="Tritt A."/>
            <person name="Adam C."/>
            <person name="Daum C."/>
            <person name="Floudas D."/>
            <person name="Sun H."/>
            <person name="Yadav J.S."/>
            <person name="Pangilinan J."/>
            <person name="Larsson K.H."/>
            <person name="Matsuura K."/>
            <person name="Barry K."/>
            <person name="Labutti K."/>
            <person name="Kuo R."/>
            <person name="Ohm R.A."/>
            <person name="Bhattacharya S.S."/>
            <person name="Shirouzu T."/>
            <person name="Yoshinaga Y."/>
            <person name="Martin F.M."/>
            <person name="Grigoriev I.V."/>
            <person name="Hibbett D.S."/>
        </authorList>
    </citation>
    <scope>NUCLEOTIDE SEQUENCE [LARGE SCALE GENOMIC DNA]</scope>
    <source>
        <strain evidence="2 3">HHB12029</strain>
    </source>
</reference>
<evidence type="ECO:0000313" key="2">
    <source>
        <dbReference type="EMBL" id="KZW04397.1"/>
    </source>
</evidence>
<feature type="compositionally biased region" description="Pro residues" evidence="1">
    <location>
        <begin position="147"/>
        <end position="156"/>
    </location>
</feature>
<keyword evidence="3" id="KW-1185">Reference proteome</keyword>
<evidence type="ECO:0000313" key="3">
    <source>
        <dbReference type="Proteomes" id="UP000077266"/>
    </source>
</evidence>
<evidence type="ECO:0000256" key="1">
    <source>
        <dbReference type="SAM" id="MobiDB-lite"/>
    </source>
</evidence>
<dbReference type="InParanoid" id="A0A165R299"/>
<name>A0A165R299_EXIGL</name>
<protein>
    <submittedName>
        <fullName evidence="2">Uncharacterized protein</fullName>
    </submittedName>
</protein>
<feature type="compositionally biased region" description="Basic residues" evidence="1">
    <location>
        <begin position="105"/>
        <end position="119"/>
    </location>
</feature>
<feature type="compositionally biased region" description="Polar residues" evidence="1">
    <location>
        <begin position="161"/>
        <end position="170"/>
    </location>
</feature>
<proteinExistence type="predicted"/>
<dbReference type="EMBL" id="KV425882">
    <property type="protein sequence ID" value="KZW04397.1"/>
    <property type="molecule type" value="Genomic_DNA"/>
</dbReference>
<feature type="region of interest" description="Disordered" evidence="1">
    <location>
        <begin position="1"/>
        <end position="33"/>
    </location>
</feature>